<dbReference type="EMBL" id="BKCJ010341028">
    <property type="protein sequence ID" value="GEZ91209.1"/>
    <property type="molecule type" value="Genomic_DNA"/>
</dbReference>
<accession>A0A699IWA1</accession>
<keyword evidence="1" id="KW-1133">Transmembrane helix</keyword>
<evidence type="ECO:0000256" key="1">
    <source>
        <dbReference type="SAM" id="Phobius"/>
    </source>
</evidence>
<feature type="non-terminal residue" evidence="2">
    <location>
        <position position="133"/>
    </location>
</feature>
<feature type="transmembrane region" description="Helical" evidence="1">
    <location>
        <begin position="59"/>
        <end position="82"/>
    </location>
</feature>
<evidence type="ECO:0000313" key="2">
    <source>
        <dbReference type="EMBL" id="GEZ91209.1"/>
    </source>
</evidence>
<dbReference type="PANTHER" id="PTHR36318">
    <property type="entry name" value="OS06G0581300 PROTEIN"/>
    <property type="match status" value="1"/>
</dbReference>
<name>A0A699IWA1_TANCI</name>
<proteinExistence type="predicted"/>
<dbReference type="InterPro" id="IPR009943">
    <property type="entry name" value="DUF1475"/>
</dbReference>
<keyword evidence="1" id="KW-0472">Membrane</keyword>
<gene>
    <name evidence="2" type="ORF">Tci_563182</name>
</gene>
<feature type="non-terminal residue" evidence="2">
    <location>
        <position position="1"/>
    </location>
</feature>
<feature type="transmembrane region" description="Helical" evidence="1">
    <location>
        <begin position="112"/>
        <end position="132"/>
    </location>
</feature>
<reference evidence="2" key="1">
    <citation type="journal article" date="2019" name="Sci. Rep.">
        <title>Draft genome of Tanacetum cinerariifolium, the natural source of mosquito coil.</title>
        <authorList>
            <person name="Yamashiro T."/>
            <person name="Shiraishi A."/>
            <person name="Satake H."/>
            <person name="Nakayama K."/>
        </authorList>
    </citation>
    <scope>NUCLEOTIDE SEQUENCE</scope>
</reference>
<dbReference type="AlphaFoldDB" id="A0A699IWA1"/>
<sequence length="133" mass="14852">VSTCVMAAALTYGLLMDGFSSCFDPRARWMQVAITDFAIDVSLIGAWFFYLESGWIIRLLYIITVFLFGSAVICGYIVMLLFKLTPEESSKDPIYFVLVRRQKRDDMGYKRAPSVVTARVIVAALGCLMIGAI</sequence>
<dbReference type="PANTHER" id="PTHR36318:SF5">
    <property type="entry name" value="TRANSMEMBRANE PROTEIN"/>
    <property type="match status" value="1"/>
</dbReference>
<dbReference type="Pfam" id="PF07343">
    <property type="entry name" value="DUF1475"/>
    <property type="match status" value="1"/>
</dbReference>
<protein>
    <submittedName>
        <fullName evidence="2">Uncharacterized protein</fullName>
    </submittedName>
</protein>
<organism evidence="2">
    <name type="scientific">Tanacetum cinerariifolium</name>
    <name type="common">Dalmatian daisy</name>
    <name type="synonym">Chrysanthemum cinerariifolium</name>
    <dbReference type="NCBI Taxonomy" id="118510"/>
    <lineage>
        <taxon>Eukaryota</taxon>
        <taxon>Viridiplantae</taxon>
        <taxon>Streptophyta</taxon>
        <taxon>Embryophyta</taxon>
        <taxon>Tracheophyta</taxon>
        <taxon>Spermatophyta</taxon>
        <taxon>Magnoliopsida</taxon>
        <taxon>eudicotyledons</taxon>
        <taxon>Gunneridae</taxon>
        <taxon>Pentapetalae</taxon>
        <taxon>asterids</taxon>
        <taxon>campanulids</taxon>
        <taxon>Asterales</taxon>
        <taxon>Asteraceae</taxon>
        <taxon>Asteroideae</taxon>
        <taxon>Anthemideae</taxon>
        <taxon>Anthemidinae</taxon>
        <taxon>Tanacetum</taxon>
    </lineage>
</organism>
<keyword evidence="1" id="KW-0812">Transmembrane</keyword>
<comment type="caution">
    <text evidence="2">The sequence shown here is derived from an EMBL/GenBank/DDBJ whole genome shotgun (WGS) entry which is preliminary data.</text>
</comment>
<feature type="transmembrane region" description="Helical" evidence="1">
    <location>
        <begin position="32"/>
        <end position="50"/>
    </location>
</feature>